<dbReference type="PRINTS" id="PR00035">
    <property type="entry name" value="HTHGNTR"/>
</dbReference>
<sequence length="250" mass="27645">MNVPHEERGKLSERVYDRLRQKIDGGEWPQGTRIPTESELAASFNVSRPVVREALVQLRTEGAIDSRRGSGSIVISAREIPKRSYEPIENVADLISAFEFRLTIECDAAASAALRAKPQDLAEIVAAHERFSSELSDEEFGDCDLAFHVAIAKATGNKLFEATLSMLHHQILFGMRLTGEFSLRGGGTRAQTVYREHAAVVEAIRGRDAQGAFEAMRDHLLQSRHRILGFDVPSDWRRAAPIGTSLAVPL</sequence>
<dbReference type="InterPro" id="IPR000524">
    <property type="entry name" value="Tscrpt_reg_HTH_GntR"/>
</dbReference>
<dbReference type="Pfam" id="PF07729">
    <property type="entry name" value="FCD"/>
    <property type="match status" value="1"/>
</dbReference>
<dbReference type="Gene3D" id="1.20.120.530">
    <property type="entry name" value="GntR ligand-binding domain-like"/>
    <property type="match status" value="1"/>
</dbReference>
<dbReference type="RefSeq" id="WP_132079841.1">
    <property type="nucleotide sequence ID" value="NZ_SLVU01000023.1"/>
</dbReference>
<evidence type="ECO:0000313" key="5">
    <source>
        <dbReference type="EMBL" id="TCN22818.1"/>
    </source>
</evidence>
<dbReference type="PANTHER" id="PTHR43537">
    <property type="entry name" value="TRANSCRIPTIONAL REGULATOR, GNTR FAMILY"/>
    <property type="match status" value="1"/>
</dbReference>
<proteinExistence type="predicted"/>
<dbReference type="GO" id="GO:0003677">
    <property type="term" value="F:DNA binding"/>
    <property type="evidence" value="ECO:0007669"/>
    <property type="project" value="UniProtKB-KW"/>
</dbReference>
<name>A0A4R2B7W7_9HYPH</name>
<dbReference type="Proteomes" id="UP000295043">
    <property type="component" value="Unassembled WGS sequence"/>
</dbReference>
<feature type="domain" description="HTH gntR-type" evidence="4">
    <location>
        <begin position="9"/>
        <end position="77"/>
    </location>
</feature>
<protein>
    <submittedName>
        <fullName evidence="5">GntR family transcriptional repressor for pyruvate dehydrogenase complex</fullName>
    </submittedName>
</protein>
<organism evidence="5 6">
    <name type="scientific">Sinorhizobium americanum</name>
    <dbReference type="NCBI Taxonomy" id="194963"/>
    <lineage>
        <taxon>Bacteria</taxon>
        <taxon>Pseudomonadati</taxon>
        <taxon>Pseudomonadota</taxon>
        <taxon>Alphaproteobacteria</taxon>
        <taxon>Hyphomicrobiales</taxon>
        <taxon>Rhizobiaceae</taxon>
        <taxon>Sinorhizobium/Ensifer group</taxon>
        <taxon>Sinorhizobium</taxon>
    </lineage>
</organism>
<dbReference type="SMART" id="SM00345">
    <property type="entry name" value="HTH_GNTR"/>
    <property type="match status" value="1"/>
</dbReference>
<dbReference type="Pfam" id="PF00392">
    <property type="entry name" value="GntR"/>
    <property type="match status" value="1"/>
</dbReference>
<evidence type="ECO:0000256" key="1">
    <source>
        <dbReference type="ARBA" id="ARBA00023015"/>
    </source>
</evidence>
<reference evidence="5 6" key="1">
    <citation type="submission" date="2019-03" db="EMBL/GenBank/DDBJ databases">
        <title>Genomic Encyclopedia of Type Strains, Phase IV (KMG-V): Genome sequencing to study the core and pangenomes of soil and plant-associated prokaryotes.</title>
        <authorList>
            <person name="Whitman W."/>
        </authorList>
    </citation>
    <scope>NUCLEOTIDE SEQUENCE [LARGE SCALE GENOMIC DNA]</scope>
    <source>
        <strain evidence="5 6">23C40</strain>
    </source>
</reference>
<dbReference type="InterPro" id="IPR036390">
    <property type="entry name" value="WH_DNA-bd_sf"/>
</dbReference>
<dbReference type="GO" id="GO:0003700">
    <property type="term" value="F:DNA-binding transcription factor activity"/>
    <property type="evidence" value="ECO:0007669"/>
    <property type="project" value="InterPro"/>
</dbReference>
<gene>
    <name evidence="5" type="ORF">EV184_12363</name>
</gene>
<keyword evidence="1" id="KW-0805">Transcription regulation</keyword>
<dbReference type="Gene3D" id="1.10.10.10">
    <property type="entry name" value="Winged helix-like DNA-binding domain superfamily/Winged helix DNA-binding domain"/>
    <property type="match status" value="1"/>
</dbReference>
<evidence type="ECO:0000259" key="4">
    <source>
        <dbReference type="PROSITE" id="PS50949"/>
    </source>
</evidence>
<dbReference type="SUPFAM" id="SSF48008">
    <property type="entry name" value="GntR ligand-binding domain-like"/>
    <property type="match status" value="1"/>
</dbReference>
<dbReference type="InterPro" id="IPR011711">
    <property type="entry name" value="GntR_C"/>
</dbReference>
<dbReference type="SUPFAM" id="SSF46785">
    <property type="entry name" value="Winged helix' DNA-binding domain"/>
    <property type="match status" value="1"/>
</dbReference>
<keyword evidence="2" id="KW-0238">DNA-binding</keyword>
<dbReference type="CDD" id="cd07377">
    <property type="entry name" value="WHTH_GntR"/>
    <property type="match status" value="1"/>
</dbReference>
<comment type="caution">
    <text evidence="5">The sequence shown here is derived from an EMBL/GenBank/DDBJ whole genome shotgun (WGS) entry which is preliminary data.</text>
</comment>
<dbReference type="AlphaFoldDB" id="A0A4R2B7W7"/>
<dbReference type="EMBL" id="SLVU01000023">
    <property type="protein sequence ID" value="TCN22818.1"/>
    <property type="molecule type" value="Genomic_DNA"/>
</dbReference>
<evidence type="ECO:0000256" key="3">
    <source>
        <dbReference type="ARBA" id="ARBA00023163"/>
    </source>
</evidence>
<dbReference type="PANTHER" id="PTHR43537:SF5">
    <property type="entry name" value="UXU OPERON TRANSCRIPTIONAL REGULATOR"/>
    <property type="match status" value="1"/>
</dbReference>
<dbReference type="SMART" id="SM00895">
    <property type="entry name" value="FCD"/>
    <property type="match status" value="1"/>
</dbReference>
<keyword evidence="3" id="KW-0804">Transcription</keyword>
<dbReference type="InterPro" id="IPR036388">
    <property type="entry name" value="WH-like_DNA-bd_sf"/>
</dbReference>
<keyword evidence="5" id="KW-0670">Pyruvate</keyword>
<evidence type="ECO:0000256" key="2">
    <source>
        <dbReference type="ARBA" id="ARBA00023125"/>
    </source>
</evidence>
<evidence type="ECO:0000313" key="6">
    <source>
        <dbReference type="Proteomes" id="UP000295043"/>
    </source>
</evidence>
<dbReference type="InterPro" id="IPR008920">
    <property type="entry name" value="TF_FadR/GntR_C"/>
</dbReference>
<dbReference type="PROSITE" id="PS50949">
    <property type="entry name" value="HTH_GNTR"/>
    <property type="match status" value="1"/>
</dbReference>
<accession>A0A4R2B7W7</accession>